<dbReference type="EMBL" id="JARKIB010000192">
    <property type="protein sequence ID" value="KAJ7725734.1"/>
    <property type="molecule type" value="Genomic_DNA"/>
</dbReference>
<dbReference type="Proteomes" id="UP001215598">
    <property type="component" value="Unassembled WGS sequence"/>
</dbReference>
<sequence>MSSLVWPKHPRPLLSANVAQTQMYTPLTSTGKHRCPCIEWCDRSVCTMHLREFILGRTLPPHMVALESCGTHLRKHARDSRAGRGRYPSINLSLIPWAPRILVVHNSAVRVCGSQVTHHPLSALAADHAISIFALHFDDNAVLAYQDQRVDCTALLRLNHCEWACGYSVRFSSGSVSTYLPTFTRVHEFRTRGTHTVGFHLTFLDPLLARPTGAPLSKHPCRHTEELEAGPTLPCRLHAVV</sequence>
<name>A0AAD7HRK1_9AGAR</name>
<reference evidence="1" key="1">
    <citation type="submission" date="2023-03" db="EMBL/GenBank/DDBJ databases">
        <title>Massive genome expansion in bonnet fungi (Mycena s.s.) driven by repeated elements and novel gene families across ecological guilds.</title>
        <authorList>
            <consortium name="Lawrence Berkeley National Laboratory"/>
            <person name="Harder C.B."/>
            <person name="Miyauchi S."/>
            <person name="Viragh M."/>
            <person name="Kuo A."/>
            <person name="Thoen E."/>
            <person name="Andreopoulos B."/>
            <person name="Lu D."/>
            <person name="Skrede I."/>
            <person name="Drula E."/>
            <person name="Henrissat B."/>
            <person name="Morin E."/>
            <person name="Kohler A."/>
            <person name="Barry K."/>
            <person name="LaButti K."/>
            <person name="Morin E."/>
            <person name="Salamov A."/>
            <person name="Lipzen A."/>
            <person name="Mereny Z."/>
            <person name="Hegedus B."/>
            <person name="Baldrian P."/>
            <person name="Stursova M."/>
            <person name="Weitz H."/>
            <person name="Taylor A."/>
            <person name="Grigoriev I.V."/>
            <person name="Nagy L.G."/>
            <person name="Martin F."/>
            <person name="Kauserud H."/>
        </authorList>
    </citation>
    <scope>NUCLEOTIDE SEQUENCE</scope>
    <source>
        <strain evidence="1">CBHHK182m</strain>
    </source>
</reference>
<evidence type="ECO:0000313" key="1">
    <source>
        <dbReference type="EMBL" id="KAJ7725734.1"/>
    </source>
</evidence>
<organism evidence="1 2">
    <name type="scientific">Mycena metata</name>
    <dbReference type="NCBI Taxonomy" id="1033252"/>
    <lineage>
        <taxon>Eukaryota</taxon>
        <taxon>Fungi</taxon>
        <taxon>Dikarya</taxon>
        <taxon>Basidiomycota</taxon>
        <taxon>Agaricomycotina</taxon>
        <taxon>Agaricomycetes</taxon>
        <taxon>Agaricomycetidae</taxon>
        <taxon>Agaricales</taxon>
        <taxon>Marasmiineae</taxon>
        <taxon>Mycenaceae</taxon>
        <taxon>Mycena</taxon>
    </lineage>
</organism>
<keyword evidence="2" id="KW-1185">Reference proteome</keyword>
<protein>
    <submittedName>
        <fullName evidence="1">Uncharacterized protein</fullName>
    </submittedName>
</protein>
<comment type="caution">
    <text evidence="1">The sequence shown here is derived from an EMBL/GenBank/DDBJ whole genome shotgun (WGS) entry which is preliminary data.</text>
</comment>
<evidence type="ECO:0000313" key="2">
    <source>
        <dbReference type="Proteomes" id="UP001215598"/>
    </source>
</evidence>
<proteinExistence type="predicted"/>
<gene>
    <name evidence="1" type="ORF">B0H16DRAFT_279587</name>
</gene>
<accession>A0AAD7HRK1</accession>
<dbReference type="AlphaFoldDB" id="A0AAD7HRK1"/>